<comment type="caution">
    <text evidence="1">The sequence shown here is derived from an EMBL/GenBank/DDBJ whole genome shotgun (WGS) entry which is preliminary data.</text>
</comment>
<organism evidence="1 2">
    <name type="scientific">Psophocarpus tetragonolobus</name>
    <name type="common">Winged bean</name>
    <name type="synonym">Dolichos tetragonolobus</name>
    <dbReference type="NCBI Taxonomy" id="3891"/>
    <lineage>
        <taxon>Eukaryota</taxon>
        <taxon>Viridiplantae</taxon>
        <taxon>Streptophyta</taxon>
        <taxon>Embryophyta</taxon>
        <taxon>Tracheophyta</taxon>
        <taxon>Spermatophyta</taxon>
        <taxon>Magnoliopsida</taxon>
        <taxon>eudicotyledons</taxon>
        <taxon>Gunneridae</taxon>
        <taxon>Pentapetalae</taxon>
        <taxon>rosids</taxon>
        <taxon>fabids</taxon>
        <taxon>Fabales</taxon>
        <taxon>Fabaceae</taxon>
        <taxon>Papilionoideae</taxon>
        <taxon>50 kb inversion clade</taxon>
        <taxon>NPAAA clade</taxon>
        <taxon>indigoferoid/millettioid clade</taxon>
        <taxon>Phaseoleae</taxon>
        <taxon>Psophocarpus</taxon>
    </lineage>
</organism>
<evidence type="ECO:0000313" key="2">
    <source>
        <dbReference type="Proteomes" id="UP001386955"/>
    </source>
</evidence>
<keyword evidence="2" id="KW-1185">Reference proteome</keyword>
<proteinExistence type="predicted"/>
<name>A0AAN9SE86_PSOTE</name>
<sequence length="72" mass="7817">MSRLSPTFADYPLFSYKCNFILLMYECHVMTVLPSGCLCTSISQCFGIGNGLSGEKGVSELPDLGGEELVFV</sequence>
<dbReference type="AlphaFoldDB" id="A0AAN9SE86"/>
<protein>
    <submittedName>
        <fullName evidence="1">Uncharacterized protein</fullName>
    </submittedName>
</protein>
<dbReference type="EMBL" id="JAYMYS010000004">
    <property type="protein sequence ID" value="KAK7394460.1"/>
    <property type="molecule type" value="Genomic_DNA"/>
</dbReference>
<dbReference type="Proteomes" id="UP001386955">
    <property type="component" value="Unassembled WGS sequence"/>
</dbReference>
<gene>
    <name evidence="1" type="ORF">VNO78_14988</name>
</gene>
<reference evidence="1 2" key="1">
    <citation type="submission" date="2024-01" db="EMBL/GenBank/DDBJ databases">
        <title>The genomes of 5 underutilized Papilionoideae crops provide insights into root nodulation and disease resistanc.</title>
        <authorList>
            <person name="Jiang F."/>
        </authorList>
    </citation>
    <scope>NUCLEOTIDE SEQUENCE [LARGE SCALE GENOMIC DNA]</scope>
    <source>
        <strain evidence="1">DUOXIRENSHENG_FW03</strain>
        <tissue evidence="1">Leaves</tissue>
    </source>
</reference>
<evidence type="ECO:0000313" key="1">
    <source>
        <dbReference type="EMBL" id="KAK7394460.1"/>
    </source>
</evidence>
<accession>A0AAN9SE86</accession>